<dbReference type="Proteomes" id="UP001209878">
    <property type="component" value="Unassembled WGS sequence"/>
</dbReference>
<accession>A0AAD9JZA6</accession>
<evidence type="ECO:0000313" key="2">
    <source>
        <dbReference type="Proteomes" id="UP001209878"/>
    </source>
</evidence>
<proteinExistence type="predicted"/>
<reference evidence="1" key="1">
    <citation type="journal article" date="2023" name="Mol. Biol. Evol.">
        <title>Third-Generation Sequencing Reveals the Adaptive Role of the Epigenome in Three Deep-Sea Polychaetes.</title>
        <authorList>
            <person name="Perez M."/>
            <person name="Aroh O."/>
            <person name="Sun Y."/>
            <person name="Lan Y."/>
            <person name="Juniper S.K."/>
            <person name="Young C.R."/>
            <person name="Angers B."/>
            <person name="Qian P.Y."/>
        </authorList>
    </citation>
    <scope>NUCLEOTIDE SEQUENCE</scope>
    <source>
        <strain evidence="1">R07B-5</strain>
    </source>
</reference>
<gene>
    <name evidence="1" type="ORF">NP493_1613g00075</name>
</gene>
<evidence type="ECO:0000313" key="1">
    <source>
        <dbReference type="EMBL" id="KAK2160965.1"/>
    </source>
</evidence>
<keyword evidence="2" id="KW-1185">Reference proteome</keyword>
<name>A0AAD9JZA6_RIDPI</name>
<sequence>MNAAGTYVPPLFVFPRKRMIAFLMNGAPGGSIAGVSQRGSGYIDGDLLMRWLQHVITIAGCTLESRHILLLDGHVSH</sequence>
<organism evidence="1 2">
    <name type="scientific">Ridgeia piscesae</name>
    <name type="common">Tubeworm</name>
    <dbReference type="NCBI Taxonomy" id="27915"/>
    <lineage>
        <taxon>Eukaryota</taxon>
        <taxon>Metazoa</taxon>
        <taxon>Spiralia</taxon>
        <taxon>Lophotrochozoa</taxon>
        <taxon>Annelida</taxon>
        <taxon>Polychaeta</taxon>
        <taxon>Sedentaria</taxon>
        <taxon>Canalipalpata</taxon>
        <taxon>Sabellida</taxon>
        <taxon>Siboglinidae</taxon>
        <taxon>Ridgeia</taxon>
    </lineage>
</organism>
<protein>
    <recommendedName>
        <fullName evidence="3">DDE-1 domain-containing protein</fullName>
    </recommendedName>
</protein>
<evidence type="ECO:0008006" key="3">
    <source>
        <dbReference type="Google" id="ProtNLM"/>
    </source>
</evidence>
<dbReference type="EMBL" id="JAODUO010001612">
    <property type="protein sequence ID" value="KAK2160965.1"/>
    <property type="molecule type" value="Genomic_DNA"/>
</dbReference>
<dbReference type="AlphaFoldDB" id="A0AAD9JZA6"/>
<comment type="caution">
    <text evidence="1">The sequence shown here is derived from an EMBL/GenBank/DDBJ whole genome shotgun (WGS) entry which is preliminary data.</text>
</comment>